<dbReference type="EMBL" id="CAKOGP040001112">
    <property type="protein sequence ID" value="CAJ1942756.1"/>
    <property type="molecule type" value="Genomic_DNA"/>
</dbReference>
<dbReference type="Gene3D" id="3.10.450.320">
    <property type="entry name" value="Mitochondrial import inner membrane translocase subunit Tim21"/>
    <property type="match status" value="1"/>
</dbReference>
<keyword evidence="6 8" id="KW-0496">Mitochondrion</keyword>
<keyword evidence="8" id="KW-0811">Translocation</keyword>
<keyword evidence="8" id="KW-0999">Mitochondrion inner membrane</keyword>
<dbReference type="InterPro" id="IPR038552">
    <property type="entry name" value="Tim21_IMS_sf"/>
</dbReference>
<evidence type="ECO:0000256" key="2">
    <source>
        <dbReference type="ARBA" id="ARBA00010867"/>
    </source>
</evidence>
<accession>A0AAD2CV58</accession>
<keyword evidence="8" id="KW-0813">Transport</keyword>
<reference evidence="10" key="1">
    <citation type="submission" date="2023-08" db="EMBL/GenBank/DDBJ databases">
        <authorList>
            <person name="Audoor S."/>
            <person name="Bilcke G."/>
        </authorList>
    </citation>
    <scope>NUCLEOTIDE SEQUENCE</scope>
</reference>
<evidence type="ECO:0000313" key="10">
    <source>
        <dbReference type="EMBL" id="CAJ1942756.1"/>
    </source>
</evidence>
<dbReference type="PANTHER" id="PTHR13032:SF6">
    <property type="entry name" value="MITOCHONDRIAL IMPORT INNER MEMBRANE TRANSLOCASE SUBUNIT TIM21"/>
    <property type="match status" value="1"/>
</dbReference>
<comment type="subunit">
    <text evidence="8">Component of the TIM23 complex.</text>
</comment>
<evidence type="ECO:0000256" key="3">
    <source>
        <dbReference type="ARBA" id="ARBA00022692"/>
    </source>
</evidence>
<dbReference type="AlphaFoldDB" id="A0AAD2CV58"/>
<evidence type="ECO:0000256" key="5">
    <source>
        <dbReference type="ARBA" id="ARBA00022989"/>
    </source>
</evidence>
<keyword evidence="4" id="KW-0809">Transit peptide</keyword>
<keyword evidence="8" id="KW-0653">Protein transport</keyword>
<name>A0AAD2CV58_9STRA</name>
<keyword evidence="3" id="KW-0812">Transmembrane</keyword>
<feature type="region of interest" description="Disordered" evidence="9">
    <location>
        <begin position="49"/>
        <end position="70"/>
    </location>
</feature>
<comment type="caution">
    <text evidence="10">The sequence shown here is derived from an EMBL/GenBank/DDBJ whole genome shotgun (WGS) entry which is preliminary data.</text>
</comment>
<evidence type="ECO:0000313" key="11">
    <source>
        <dbReference type="Proteomes" id="UP001295423"/>
    </source>
</evidence>
<comment type="subcellular location">
    <subcellularLocation>
        <location evidence="8">Mitochondrion inner membrane</location>
        <topology evidence="8">Single-pass membrane protein</topology>
    </subcellularLocation>
    <subcellularLocation>
        <location evidence="1">Mitochondrion membrane</location>
        <topology evidence="1">Single-pass membrane protein</topology>
    </subcellularLocation>
</comment>
<dbReference type="InterPro" id="IPR013261">
    <property type="entry name" value="Tim21"/>
</dbReference>
<evidence type="ECO:0000256" key="8">
    <source>
        <dbReference type="RuleBase" id="RU367142"/>
    </source>
</evidence>
<keyword evidence="11" id="KW-1185">Reference proteome</keyword>
<keyword evidence="7" id="KW-0472">Membrane</keyword>
<comment type="function">
    <text evidence="8">Essential component of the TIM23 complex, a complex that mediates the translocation of transit peptide-containing proteins across the mitochondrial inner membrane.</text>
</comment>
<organism evidence="10 11">
    <name type="scientific">Cylindrotheca closterium</name>
    <dbReference type="NCBI Taxonomy" id="2856"/>
    <lineage>
        <taxon>Eukaryota</taxon>
        <taxon>Sar</taxon>
        <taxon>Stramenopiles</taxon>
        <taxon>Ochrophyta</taxon>
        <taxon>Bacillariophyta</taxon>
        <taxon>Bacillariophyceae</taxon>
        <taxon>Bacillariophycidae</taxon>
        <taxon>Bacillariales</taxon>
        <taxon>Bacillariaceae</taxon>
        <taxon>Cylindrotheca</taxon>
    </lineage>
</organism>
<dbReference type="Pfam" id="PF08294">
    <property type="entry name" value="TIM21"/>
    <property type="match status" value="1"/>
</dbReference>
<gene>
    <name evidence="10" type="ORF">CYCCA115_LOCUS8106</name>
</gene>
<dbReference type="GO" id="GO:0005744">
    <property type="term" value="C:TIM23 mitochondrial import inner membrane translocase complex"/>
    <property type="evidence" value="ECO:0007669"/>
    <property type="project" value="UniProtKB-UniRule"/>
</dbReference>
<evidence type="ECO:0000256" key="9">
    <source>
        <dbReference type="SAM" id="MobiDB-lite"/>
    </source>
</evidence>
<dbReference type="GO" id="GO:0030150">
    <property type="term" value="P:protein import into mitochondrial matrix"/>
    <property type="evidence" value="ECO:0007669"/>
    <property type="project" value="UniProtKB-UniRule"/>
</dbReference>
<evidence type="ECO:0000256" key="6">
    <source>
        <dbReference type="ARBA" id="ARBA00023128"/>
    </source>
</evidence>
<sequence length="249" mass="27412">MLRSAASLTLRHSRKAVNTSLLQDLSRNNYLLSSQSHLRVRSSDFLRTLSSQTKKEEPPKKKGGEEDDETKEIVLTPGETVVAVSRLGLWAGIFAFACACAFYIGRELIPTKMSPNSVFNGATSIIRDNAQVKRVYGDKLKFYGKDHGGHREGRRNFIEHTQYPSPDDGSNRTRVRFNLEGEFNSAFCFAEVSSGMSSGEFVYILVQDKRSGRVITVVDNRAALTAKQLSGGNAESSQALQQLLGGGKS</sequence>
<keyword evidence="5" id="KW-1133">Transmembrane helix</keyword>
<dbReference type="PANTHER" id="PTHR13032">
    <property type="entry name" value="MITOCHONDRIAL IMPORT INNER MEMBRANE TRANSLOCASE SUBUNIT TIM21"/>
    <property type="match status" value="1"/>
</dbReference>
<dbReference type="Proteomes" id="UP001295423">
    <property type="component" value="Unassembled WGS sequence"/>
</dbReference>
<evidence type="ECO:0000256" key="1">
    <source>
        <dbReference type="ARBA" id="ARBA00004304"/>
    </source>
</evidence>
<evidence type="ECO:0000256" key="7">
    <source>
        <dbReference type="ARBA" id="ARBA00023136"/>
    </source>
</evidence>
<evidence type="ECO:0000256" key="4">
    <source>
        <dbReference type="ARBA" id="ARBA00022946"/>
    </source>
</evidence>
<feature type="compositionally biased region" description="Basic and acidic residues" evidence="9">
    <location>
        <begin position="53"/>
        <end position="64"/>
    </location>
</feature>
<comment type="similarity">
    <text evidence="2 8">Belongs to the TIM21 family.</text>
</comment>
<protein>
    <recommendedName>
        <fullName evidence="8">Mitochondrial import inner membrane translocase subunit Tim21</fullName>
    </recommendedName>
</protein>
<proteinExistence type="inferred from homology"/>